<dbReference type="GO" id="GO:0030466">
    <property type="term" value="P:silent mating-type cassette heterochromatin formation"/>
    <property type="evidence" value="ECO:0007669"/>
    <property type="project" value="TreeGrafter"/>
</dbReference>
<feature type="region of interest" description="Disordered" evidence="1">
    <location>
        <begin position="958"/>
        <end position="978"/>
    </location>
</feature>
<feature type="compositionally biased region" description="Polar residues" evidence="1">
    <location>
        <begin position="966"/>
        <end position="978"/>
    </location>
</feature>
<dbReference type="InterPro" id="IPR000679">
    <property type="entry name" value="Znf_GATA"/>
</dbReference>
<reference evidence="3 4" key="1">
    <citation type="journal article" date="2016" name="Proc. Natl. Acad. Sci. U.S.A.">
        <title>Comparative genomics of biotechnologically important yeasts.</title>
        <authorList>
            <person name="Riley R."/>
            <person name="Haridas S."/>
            <person name="Wolfe K.H."/>
            <person name="Lopes M.R."/>
            <person name="Hittinger C.T."/>
            <person name="Goeker M."/>
            <person name="Salamov A.A."/>
            <person name="Wisecaver J.H."/>
            <person name="Long T.M."/>
            <person name="Calvey C.H."/>
            <person name="Aerts A.L."/>
            <person name="Barry K.W."/>
            <person name="Choi C."/>
            <person name="Clum A."/>
            <person name="Coughlan A.Y."/>
            <person name="Deshpande S."/>
            <person name="Douglass A.P."/>
            <person name="Hanson S.J."/>
            <person name="Klenk H.-P."/>
            <person name="LaButti K.M."/>
            <person name="Lapidus A."/>
            <person name="Lindquist E.A."/>
            <person name="Lipzen A.M."/>
            <person name="Meier-Kolthoff J.P."/>
            <person name="Ohm R.A."/>
            <person name="Otillar R.P."/>
            <person name="Pangilinan J.L."/>
            <person name="Peng Y."/>
            <person name="Rokas A."/>
            <person name="Rosa C.A."/>
            <person name="Scheuner C."/>
            <person name="Sibirny A.A."/>
            <person name="Slot J.C."/>
            <person name="Stielow J.B."/>
            <person name="Sun H."/>
            <person name="Kurtzman C.P."/>
            <person name="Blackwell M."/>
            <person name="Grigoriev I.V."/>
            <person name="Jeffries T.W."/>
        </authorList>
    </citation>
    <scope>NUCLEOTIDE SEQUENCE [LARGE SCALE GENOMIC DNA]</scope>
    <source>
        <strain evidence="3 4">DSM 6958</strain>
    </source>
</reference>
<dbReference type="Gene3D" id="3.30.50.10">
    <property type="entry name" value="Erythroid Transcription Factor GATA-1, subunit A"/>
    <property type="match status" value="1"/>
</dbReference>
<dbReference type="PANTHER" id="PTHR39147:SF1">
    <property type="entry name" value="PROTEIN SPT21"/>
    <property type="match status" value="1"/>
</dbReference>
<dbReference type="SUPFAM" id="SSF57716">
    <property type="entry name" value="Glucocorticoid receptor-like (DNA-binding domain)"/>
    <property type="match status" value="1"/>
</dbReference>
<feature type="domain" description="GATA-type" evidence="2">
    <location>
        <begin position="555"/>
        <end position="635"/>
    </location>
</feature>
<dbReference type="AlphaFoldDB" id="A0A1E3PGX5"/>
<evidence type="ECO:0000313" key="4">
    <source>
        <dbReference type="Proteomes" id="UP000095009"/>
    </source>
</evidence>
<evidence type="ECO:0000259" key="2">
    <source>
        <dbReference type="SMART" id="SM00401"/>
    </source>
</evidence>
<dbReference type="EMBL" id="KV454411">
    <property type="protein sequence ID" value="ODQ64474.1"/>
    <property type="molecule type" value="Genomic_DNA"/>
</dbReference>
<organism evidence="3 4">
    <name type="scientific">Nadsonia fulvescens var. elongata DSM 6958</name>
    <dbReference type="NCBI Taxonomy" id="857566"/>
    <lineage>
        <taxon>Eukaryota</taxon>
        <taxon>Fungi</taxon>
        <taxon>Dikarya</taxon>
        <taxon>Ascomycota</taxon>
        <taxon>Saccharomycotina</taxon>
        <taxon>Dipodascomycetes</taxon>
        <taxon>Dipodascales</taxon>
        <taxon>Dipodascales incertae sedis</taxon>
        <taxon>Nadsonia</taxon>
    </lineage>
</organism>
<dbReference type="GO" id="GO:0000183">
    <property type="term" value="P:rDNA heterochromatin formation"/>
    <property type="evidence" value="ECO:0007669"/>
    <property type="project" value="TreeGrafter"/>
</dbReference>
<sequence length="978" mass="108374">MSFSHTTTQYMKLKILYTFDRDDSITCLTRSMKSSSVIIPAKNNEIGLISLRSCVNCVIAASPEIVADADSYDFVVYSTDFSEPGLPQVSHGLLSWMLVLGDDFERNTPSRKCDDDSRDNCCSPSSITTGNPNDCKNATDKIAGVSTSKHKEEKISPDVQWKDDFEYEENLRSVIESKHNYMITGKICDNILASSPSDNFSILEIRLRLKPVSSTTQADFSRSINLYTQLSSLINNDQSSRDFDPRVWSDWISGQTRLMSLLQQQKILDRQAKLTKKQETWSTRSGYLGLSSKNAKIGNEGLHTYSETSHSIDSDDPYLSLESNLYVPPSSPPMNTSQMNSSEHNISSRNLKLSNDLILENSLKIPQRIGAATFASASSHSGSLSTSPAPLFSIKEMIKKMDKEKQKTDLLTHPHTTTKPALIPNTLINLTKRGSNNFQNKKSVPVANIMPNTLSKRSIQLDSKQVSSPIEQVSRPAIIIPATDNPIVTSPNKDNLPVLVDSTKILLYDKETNLSVAKTHGKKISRNATSKTNRERFAKRKDIIALELYEDMKAGRTPKYCENCGAIHTSTWRRAKHQLYSKTFSKVKLAQHTNIKEDSIRKVSPEKDFLLCNPCGIYLREKKEMRPESLWDPKKGVDALAHILQHVHETLEIEGKNDKILSQINEANLSSIISSVKLLQQNGGSAANPLSLKRTVAKSSAGSAVKRIKSLPALLNISVDEKPSVSLGQGVTSSDKLVNSILSEPRSVVNESFRNESSNLKYDANLESSFANFASSPPSKSRNESITDYGDEEKDSLKPIIEDFFQSNEALNSLFNTPKACRPKEVVKTSDSFSPSSWLNRDLFGNETKFLHVNSEGNSDICDLLSDVFTSPISGENRQESYFPSVSKLPTINDDRARQMGDIPSSPLLSSYRNSILSNPSEPMSMLSSGDGCPDIWSDLQSTSPPKITSYGLTTIDGQKKMKSGSDIQNGYLNAAET</sequence>
<gene>
    <name evidence="3" type="ORF">NADFUDRAFT_42787</name>
</gene>
<accession>A0A1E3PGX5</accession>
<dbReference type="GO" id="GO:0008270">
    <property type="term" value="F:zinc ion binding"/>
    <property type="evidence" value="ECO:0007669"/>
    <property type="project" value="InterPro"/>
</dbReference>
<dbReference type="InterPro" id="IPR057725">
    <property type="entry name" value="Ams2-SPT21_N"/>
</dbReference>
<evidence type="ECO:0000313" key="3">
    <source>
        <dbReference type="EMBL" id="ODQ64474.1"/>
    </source>
</evidence>
<dbReference type="Proteomes" id="UP000095009">
    <property type="component" value="Unassembled WGS sequence"/>
</dbReference>
<keyword evidence="4" id="KW-1185">Reference proteome</keyword>
<dbReference type="GO" id="GO:0006357">
    <property type="term" value="P:regulation of transcription by RNA polymerase II"/>
    <property type="evidence" value="ECO:0007669"/>
    <property type="project" value="TreeGrafter"/>
</dbReference>
<proteinExistence type="predicted"/>
<dbReference type="Pfam" id="PF25823">
    <property type="entry name" value="Ams2-SPT21_N"/>
    <property type="match status" value="1"/>
</dbReference>
<dbReference type="SMART" id="SM00401">
    <property type="entry name" value="ZnF_GATA"/>
    <property type="match status" value="1"/>
</dbReference>
<dbReference type="CDD" id="cd00202">
    <property type="entry name" value="ZnF_GATA"/>
    <property type="match status" value="1"/>
</dbReference>
<dbReference type="InterPro" id="IPR042403">
    <property type="entry name" value="Spt21/Ams2"/>
</dbReference>
<dbReference type="GO" id="GO:0043565">
    <property type="term" value="F:sequence-specific DNA binding"/>
    <property type="evidence" value="ECO:0007669"/>
    <property type="project" value="InterPro"/>
</dbReference>
<dbReference type="InterPro" id="IPR013088">
    <property type="entry name" value="Znf_NHR/GATA"/>
</dbReference>
<protein>
    <recommendedName>
        <fullName evidence="2">GATA-type domain-containing protein</fullName>
    </recommendedName>
</protein>
<name>A0A1E3PGX5_9ASCO</name>
<dbReference type="OrthoDB" id="3199820at2759"/>
<dbReference type="PANTHER" id="PTHR39147">
    <property type="entry name" value="PROTEIN SPT21"/>
    <property type="match status" value="1"/>
</dbReference>
<evidence type="ECO:0000256" key="1">
    <source>
        <dbReference type="SAM" id="MobiDB-lite"/>
    </source>
</evidence>